<name>A0A1F5NTQ3_9BACT</name>
<feature type="binding site" evidence="3">
    <location>
        <position position="8"/>
    </location>
    <ligand>
        <name>a divalent metal cation</name>
        <dbReference type="ChEBI" id="CHEBI:60240"/>
        <label>1</label>
    </ligand>
</feature>
<dbReference type="Proteomes" id="UP000177912">
    <property type="component" value="Unassembled WGS sequence"/>
</dbReference>
<dbReference type="Gene3D" id="3.20.20.140">
    <property type="entry name" value="Metal-dependent hydrolases"/>
    <property type="match status" value="1"/>
</dbReference>
<gene>
    <name evidence="4" type="ORF">A2826_00305</name>
</gene>
<reference evidence="4 5" key="1">
    <citation type="journal article" date="2016" name="Nat. Commun.">
        <title>Thousands of microbial genomes shed light on interconnected biogeochemical processes in an aquifer system.</title>
        <authorList>
            <person name="Anantharaman K."/>
            <person name="Brown C.T."/>
            <person name="Hug L.A."/>
            <person name="Sharon I."/>
            <person name="Castelle C.J."/>
            <person name="Probst A.J."/>
            <person name="Thomas B.C."/>
            <person name="Singh A."/>
            <person name="Wilkins M.J."/>
            <person name="Karaoz U."/>
            <person name="Brodie E.L."/>
            <person name="Williams K.H."/>
            <person name="Hubbard S.S."/>
            <person name="Banfield J.F."/>
        </authorList>
    </citation>
    <scope>NUCLEOTIDE SEQUENCE [LARGE SCALE GENOMIC DNA]</scope>
</reference>
<dbReference type="SUPFAM" id="SSF51556">
    <property type="entry name" value="Metallo-dependent hydrolases"/>
    <property type="match status" value="1"/>
</dbReference>
<dbReference type="EMBL" id="MFEI01000015">
    <property type="protein sequence ID" value="OGE80954.1"/>
    <property type="molecule type" value="Genomic_DNA"/>
</dbReference>
<comment type="caution">
    <text evidence="4">The sequence shown here is derived from an EMBL/GenBank/DDBJ whole genome shotgun (WGS) entry which is preliminary data.</text>
</comment>
<feature type="binding site" evidence="3">
    <location>
        <position position="230"/>
    </location>
    <ligand>
        <name>a divalent metal cation</name>
        <dbReference type="ChEBI" id="CHEBI:60240"/>
        <label>1</label>
    </ligand>
</feature>
<dbReference type="GO" id="GO:0005829">
    <property type="term" value="C:cytosol"/>
    <property type="evidence" value="ECO:0007669"/>
    <property type="project" value="TreeGrafter"/>
</dbReference>
<feature type="binding site" evidence="3">
    <location>
        <position position="6"/>
    </location>
    <ligand>
        <name>a divalent metal cation</name>
        <dbReference type="ChEBI" id="CHEBI:60240"/>
        <label>1</label>
    </ligand>
</feature>
<protein>
    <recommendedName>
        <fullName evidence="6">Hydrolase TatD</fullName>
    </recommendedName>
</protein>
<keyword evidence="2" id="KW-0378">Hydrolase</keyword>
<proteinExistence type="predicted"/>
<dbReference type="InterPro" id="IPR001130">
    <property type="entry name" value="TatD-like"/>
</dbReference>
<dbReference type="PIRSF" id="PIRSF005902">
    <property type="entry name" value="DNase_TatD"/>
    <property type="match status" value="1"/>
</dbReference>
<dbReference type="PROSITE" id="PS01137">
    <property type="entry name" value="TATD_1"/>
    <property type="match status" value="1"/>
</dbReference>
<dbReference type="PANTHER" id="PTHR46124:SF2">
    <property type="entry name" value="D-AMINOACYL-TRNA DEACYLASE"/>
    <property type="match status" value="1"/>
</dbReference>
<dbReference type="GO" id="GO:0016788">
    <property type="term" value="F:hydrolase activity, acting on ester bonds"/>
    <property type="evidence" value="ECO:0007669"/>
    <property type="project" value="InterPro"/>
</dbReference>
<evidence type="ECO:0000256" key="3">
    <source>
        <dbReference type="PIRSR" id="PIRSR005902-1"/>
    </source>
</evidence>
<dbReference type="InterPro" id="IPR015991">
    <property type="entry name" value="TatD/YcfH-like"/>
</dbReference>
<feature type="binding site" evidence="3">
    <location>
        <position position="171"/>
    </location>
    <ligand>
        <name>a divalent metal cation</name>
        <dbReference type="ChEBI" id="CHEBI:60240"/>
        <label>2</label>
    </ligand>
</feature>
<feature type="binding site" evidence="3">
    <location>
        <position position="146"/>
    </location>
    <ligand>
        <name>a divalent metal cation</name>
        <dbReference type="ChEBI" id="CHEBI:60240"/>
        <label>2</label>
    </ligand>
</feature>
<dbReference type="InterPro" id="IPR018228">
    <property type="entry name" value="DNase_TatD-rel_CS"/>
</dbReference>
<dbReference type="GO" id="GO:0004536">
    <property type="term" value="F:DNA nuclease activity"/>
    <property type="evidence" value="ECO:0007669"/>
    <property type="project" value="InterPro"/>
</dbReference>
<evidence type="ECO:0000256" key="1">
    <source>
        <dbReference type="ARBA" id="ARBA00022723"/>
    </source>
</evidence>
<evidence type="ECO:0000313" key="4">
    <source>
        <dbReference type="EMBL" id="OGE80954.1"/>
    </source>
</evidence>
<dbReference type="PANTHER" id="PTHR46124">
    <property type="entry name" value="D-AMINOACYL-TRNA DEACYLASE"/>
    <property type="match status" value="1"/>
</dbReference>
<dbReference type="STRING" id="1817822.A2826_00305"/>
<dbReference type="FunFam" id="3.20.20.140:FF:000005">
    <property type="entry name" value="TatD family hydrolase"/>
    <property type="match status" value="1"/>
</dbReference>
<dbReference type="AlphaFoldDB" id="A0A1F5NTQ3"/>
<keyword evidence="1 3" id="KW-0479">Metal-binding</keyword>
<dbReference type="GO" id="GO:0046872">
    <property type="term" value="F:metal ion binding"/>
    <property type="evidence" value="ECO:0007669"/>
    <property type="project" value="UniProtKB-KW"/>
</dbReference>
<dbReference type="CDD" id="cd01310">
    <property type="entry name" value="TatD_DNAse"/>
    <property type="match status" value="1"/>
</dbReference>
<dbReference type="InterPro" id="IPR032466">
    <property type="entry name" value="Metal_Hydrolase"/>
</dbReference>
<organism evidence="4 5">
    <name type="scientific">Candidatus Doudnabacteria bacterium RIFCSPHIGHO2_01_FULL_43_23</name>
    <dbReference type="NCBI Taxonomy" id="1817822"/>
    <lineage>
        <taxon>Bacteria</taxon>
        <taxon>Candidatus Doudnaibacteriota</taxon>
    </lineage>
</organism>
<feature type="binding site" evidence="3">
    <location>
        <position position="105"/>
    </location>
    <ligand>
        <name>a divalent metal cation</name>
        <dbReference type="ChEBI" id="CHEBI:60240"/>
        <label>1</label>
    </ligand>
</feature>
<evidence type="ECO:0000256" key="2">
    <source>
        <dbReference type="ARBA" id="ARBA00022801"/>
    </source>
</evidence>
<accession>A0A1F5NTQ3</accession>
<evidence type="ECO:0000313" key="5">
    <source>
        <dbReference type="Proteomes" id="UP000177912"/>
    </source>
</evidence>
<dbReference type="NCBIfam" id="TIGR00010">
    <property type="entry name" value="YchF/TatD family DNA exonuclease"/>
    <property type="match status" value="1"/>
</dbReference>
<evidence type="ECO:0008006" key="6">
    <source>
        <dbReference type="Google" id="ProtNLM"/>
    </source>
</evidence>
<dbReference type="Pfam" id="PF01026">
    <property type="entry name" value="TatD_DNase"/>
    <property type="match status" value="1"/>
</dbReference>
<sequence>MFIDTHAHVNFNRFKEDSKEVLEDSLKNNTWVINVGSEYRTSKRAVEMAGKFDQGVYAVIGLHPIHTFAHEVDEEEDSFISREEIFDYDKYKELALDEKTVGIGECGLEYFRLIEGKEDEIKKKQEEIFRAQIDLAADVGKTLMIHSRDAYEAVYEILKESRNKLANVVIHSFISSYEEAKKFLDLDCYISFNGIITYKPSKEKKPGLSDPGLFEAVEKVPLERTLLETDCPYLAPQKVRGTRNIPKNVEYVAEKIAEVKGLEKGSVEEQTTKNARLVFGI</sequence>